<dbReference type="Pfam" id="PF01558">
    <property type="entry name" value="POR"/>
    <property type="match status" value="1"/>
</dbReference>
<dbReference type="PANTHER" id="PTHR43366:SF1">
    <property type="entry name" value="PYRUVATE SYNTHASE SUBUNIT PORC"/>
    <property type="match status" value="1"/>
</dbReference>
<dbReference type="InterPro" id="IPR011894">
    <property type="entry name" value="PorC_KorC"/>
</dbReference>
<dbReference type="InterPro" id="IPR002869">
    <property type="entry name" value="Pyrv_flavodox_OxRed_cen"/>
</dbReference>
<protein>
    <submittedName>
        <fullName evidence="3">2-oxoacid:acceptor oxidoreductase</fullName>
    </submittedName>
    <submittedName>
        <fullName evidence="4">Pyruvate synthase subunit porC</fullName>
        <ecNumber evidence="4">1.2.7.1</ecNumber>
    </submittedName>
</protein>
<dbReference type="SUPFAM" id="SSF53323">
    <property type="entry name" value="Pyruvate-ferredoxin oxidoreductase, PFOR, domain III"/>
    <property type="match status" value="1"/>
</dbReference>
<dbReference type="AlphaFoldDB" id="A0A2X2YP23"/>
<dbReference type="PANTHER" id="PTHR43366">
    <property type="entry name" value="PYRUVATE SYNTHASE SUBUNIT PORC"/>
    <property type="match status" value="1"/>
</dbReference>
<gene>
    <name evidence="4" type="primary">porC</name>
    <name evidence="3" type="ORF">HHJ67_09390</name>
    <name evidence="4" type="ORF">NCTC11820_01866</name>
</gene>
<dbReference type="GeneID" id="55564867"/>
<dbReference type="InterPro" id="IPR051626">
    <property type="entry name" value="Oxidoreductase_gamma_subunit"/>
</dbReference>
<evidence type="ECO:0000313" key="4">
    <source>
        <dbReference type="EMBL" id="SQB65794.1"/>
    </source>
</evidence>
<dbReference type="EC" id="1.2.7.1" evidence="4"/>
<name>A0A2X2YP23_9ACTO</name>
<dbReference type="Proteomes" id="UP000250245">
    <property type="component" value="Unassembled WGS sequence"/>
</dbReference>
<dbReference type="Gene3D" id="3.40.920.10">
    <property type="entry name" value="Pyruvate-ferredoxin oxidoreductase, PFOR, domain III"/>
    <property type="match status" value="1"/>
</dbReference>
<dbReference type="Proteomes" id="UP000553981">
    <property type="component" value="Unassembled WGS sequence"/>
</dbReference>
<feature type="domain" description="Pyruvate/ketoisovalerate oxidoreductase catalytic" evidence="2">
    <location>
        <begin position="10"/>
        <end position="181"/>
    </location>
</feature>
<dbReference type="RefSeq" id="WP_004011387.1">
    <property type="nucleotide sequence ID" value="NZ_CAMUDJ010000001.1"/>
</dbReference>
<sequence length="188" mass="19967">MVEIRVHGRGGQGVVTASDLMAYAAFADGHHAQAFPSFGSERTGAPVVSYCRIEDKAIRSREPILDPDIVIVQDPTLLAIMDPFSGLKDNGYALVNSQKTAAELGVSELETRLPQGHFMSMPASEIALEKLGRPLPNAVLLGGLAALTGIIKLESVEDAIRGKFKGKVGDSNVEAAATAYEYVKANMV</sequence>
<reference evidence="3 6" key="2">
    <citation type="submission" date="2020-04" db="EMBL/GenBank/DDBJ databases">
        <title>Antimicrobial susceptibility and clonality of vaginal-derived multi-drug resistant Mobiluncus isolates in China.</title>
        <authorList>
            <person name="Zhang X."/>
        </authorList>
    </citation>
    <scope>NUCLEOTIDE SEQUENCE [LARGE SCALE GENOMIC DNA]</scope>
    <source>
        <strain evidence="3 6">19</strain>
    </source>
</reference>
<organism evidence="4 5">
    <name type="scientific">Mobiluncus curtisii</name>
    <dbReference type="NCBI Taxonomy" id="2051"/>
    <lineage>
        <taxon>Bacteria</taxon>
        <taxon>Bacillati</taxon>
        <taxon>Actinomycetota</taxon>
        <taxon>Actinomycetes</taxon>
        <taxon>Actinomycetales</taxon>
        <taxon>Actinomycetaceae</taxon>
        <taxon>Mobiluncus</taxon>
    </lineage>
</organism>
<dbReference type="GO" id="GO:0019164">
    <property type="term" value="F:pyruvate synthase activity"/>
    <property type="evidence" value="ECO:0007669"/>
    <property type="project" value="UniProtKB-EC"/>
</dbReference>
<evidence type="ECO:0000259" key="2">
    <source>
        <dbReference type="Pfam" id="PF01558"/>
    </source>
</evidence>
<dbReference type="EMBL" id="JABCUI010000005">
    <property type="protein sequence ID" value="NMW87946.1"/>
    <property type="molecule type" value="Genomic_DNA"/>
</dbReference>
<dbReference type="NCBIfam" id="TIGR02175">
    <property type="entry name" value="PorC_KorC"/>
    <property type="match status" value="1"/>
</dbReference>
<keyword evidence="1 4" id="KW-0560">Oxidoreductase</keyword>
<dbReference type="OMA" id="WHSRAGQ"/>
<proteinExistence type="predicted"/>
<evidence type="ECO:0000313" key="5">
    <source>
        <dbReference type="Proteomes" id="UP000250245"/>
    </source>
</evidence>
<evidence type="ECO:0000313" key="6">
    <source>
        <dbReference type="Proteomes" id="UP000553981"/>
    </source>
</evidence>
<dbReference type="InterPro" id="IPR019752">
    <property type="entry name" value="Pyrv/ketoisovalerate_OxRed_cat"/>
</dbReference>
<accession>A0A2X2YP23</accession>
<evidence type="ECO:0000313" key="3">
    <source>
        <dbReference type="EMBL" id="NMW87946.1"/>
    </source>
</evidence>
<reference evidence="4 5" key="1">
    <citation type="submission" date="2018-06" db="EMBL/GenBank/DDBJ databases">
        <authorList>
            <consortium name="Pathogen Informatics"/>
            <person name="Doyle S."/>
        </authorList>
    </citation>
    <scope>NUCLEOTIDE SEQUENCE [LARGE SCALE GENOMIC DNA]</scope>
    <source>
        <strain evidence="4 5">NCTC11820</strain>
    </source>
</reference>
<keyword evidence="4" id="KW-0670">Pyruvate</keyword>
<evidence type="ECO:0000256" key="1">
    <source>
        <dbReference type="ARBA" id="ARBA00023002"/>
    </source>
</evidence>
<dbReference type="EMBL" id="UASJ01000001">
    <property type="protein sequence ID" value="SQB65794.1"/>
    <property type="molecule type" value="Genomic_DNA"/>
</dbReference>